<accession>A0ABR6ZWU0</accession>
<evidence type="ECO:0000313" key="2">
    <source>
        <dbReference type="EMBL" id="MBC3920342.1"/>
    </source>
</evidence>
<gene>
    <name evidence="2" type="ORF">H8L32_22960</name>
</gene>
<sequence length="1154" mass="130283">MTIVADRLPAVPPLSQILAAGTEGGKEFGRVVGLLLFKDAKRHGLEFDLFDDASGDYEGLDGYSRKAKSKDATGYQYKFFPSPLSDGHRKQIRASLDNALTRSKRLRLTKWVLVTPDDLKNSGRREGGGDVEWFADLRDAYRDKVEIEHIGHSKLQAMFLETPSLCLFYYPSLVPSGDIRRKSIQELRSQYDENMRCKYGRIEFVGMSVYKEETSRRISLEDIYIPLSVVPERSGLEVDETPRLNPTKFLSAGAKTVILGDPGSGKSTLLAFLALVGTSKALQSRCAFSEDNRLTIVITLRRYADELKQRKNLSLQDYILEVAKADFNMPSLDRGFYDFYIESGQAIVLFDGLDELPGVGFKSTIRQRVESFTTNYPENTVIITSRLIGYEAEIRFDETYEHCRVAKLRISEIKNFISDWYSVRIDDRSERVRNSDDLIRVISHPDNDSIRALASNPLLLTIVALVHRIDAVLPDQRVVLYQKCTETLLNTWYKAKRHDEEIVKGRVERRNRLRIEAIAYWMHKKSLGNEGRAVVQRNELISFIKSYIAENEKIKESDPPAEDQAEIFLEFINNSAGLLIEAGDGLYSFIHLTFQEYLSATYLAAFGEIGGAQTIWDELGGDLQNPRWREVVRLLVASLKSTVGQKFFIDKLLEKDTLVEDRDTILLLIGLLRDAIEPAEDRATDIIRKTVKRLISLTESEDIRIIESALLNWVAKDSANFDLSLRIFNDFFYDLSSKNRLILSLIRPTVGLPSLTPEQADLVSGEWPEPLSNVLNSLIFCSGNPMSGPSIEEFNIVHSMWALHRTDTNGAAALGMCASILLNNEDASRHLLAREIMLLSVPAYGPHHDHGLNLALLAASVVDLHPMIKKAMFNALTQESSGQEKRQSDSFFGIFLSWIDANSTSKQSKTSRQEQGRIVYSELARRSTQLGINKSLINLNNSHRPQEQFSELQLIRKTLLQKIDSASEAFWPMLRSSTLFSNYFVDSLQSYTPLDPIGHWREALRATLSTSLPNALKRYFDRSEWSQLVSRLKGTTLNSSDVEAAAWLILFDIWVWFRGGYGSGEESPMKDIIDASSVLSNPLLQFALLARAVSINQNAVQEKELAMLISSGNPQITEVLTQAGWPQKEDLLRQANRGKKQNISKTKIKSRGGI</sequence>
<evidence type="ECO:0000313" key="3">
    <source>
        <dbReference type="Proteomes" id="UP000650424"/>
    </source>
</evidence>
<feature type="domain" description="NACHT" evidence="1">
    <location>
        <begin position="254"/>
        <end position="356"/>
    </location>
</feature>
<comment type="caution">
    <text evidence="2">The sequence shown here is derived from an EMBL/GenBank/DDBJ whole genome shotgun (WGS) entry which is preliminary data.</text>
</comment>
<dbReference type="PANTHER" id="PTHR46844:SF1">
    <property type="entry name" value="SLR5058 PROTEIN"/>
    <property type="match status" value="1"/>
</dbReference>
<dbReference type="EMBL" id="JACOGF010000015">
    <property type="protein sequence ID" value="MBC3920342.1"/>
    <property type="molecule type" value="Genomic_DNA"/>
</dbReference>
<proteinExistence type="predicted"/>
<dbReference type="PANTHER" id="PTHR46844">
    <property type="entry name" value="SLR5058 PROTEIN"/>
    <property type="match status" value="1"/>
</dbReference>
<keyword evidence="3" id="KW-1185">Reference proteome</keyword>
<protein>
    <submittedName>
        <fullName evidence="2">NACHT domain-containing protein</fullName>
    </submittedName>
</protein>
<reference evidence="2 3" key="1">
    <citation type="submission" date="2020-08" db="EMBL/GenBank/DDBJ databases">
        <title>Novel species isolated from subtropical streams in China.</title>
        <authorList>
            <person name="Lu H."/>
        </authorList>
    </citation>
    <scope>NUCLEOTIDE SEQUENCE [LARGE SCALE GENOMIC DNA]</scope>
    <source>
        <strain evidence="2 3">CY18W</strain>
    </source>
</reference>
<organism evidence="2 3">
    <name type="scientific">Undibacterium hunanense</name>
    <dbReference type="NCBI Taxonomy" id="2762292"/>
    <lineage>
        <taxon>Bacteria</taxon>
        <taxon>Pseudomonadati</taxon>
        <taxon>Pseudomonadota</taxon>
        <taxon>Betaproteobacteria</taxon>
        <taxon>Burkholderiales</taxon>
        <taxon>Oxalobacteraceae</taxon>
        <taxon>Undibacterium</taxon>
    </lineage>
</organism>
<dbReference type="InterPro" id="IPR027417">
    <property type="entry name" value="P-loop_NTPase"/>
</dbReference>
<dbReference type="Gene3D" id="3.40.50.300">
    <property type="entry name" value="P-loop containing nucleotide triphosphate hydrolases"/>
    <property type="match status" value="1"/>
</dbReference>
<evidence type="ECO:0000259" key="1">
    <source>
        <dbReference type="PROSITE" id="PS50837"/>
    </source>
</evidence>
<dbReference type="Proteomes" id="UP000650424">
    <property type="component" value="Unassembled WGS sequence"/>
</dbReference>
<dbReference type="RefSeq" id="WP_186949801.1">
    <property type="nucleotide sequence ID" value="NZ_JACOGF010000015.1"/>
</dbReference>
<dbReference type="Pfam" id="PF05729">
    <property type="entry name" value="NACHT"/>
    <property type="match status" value="1"/>
</dbReference>
<dbReference type="SUPFAM" id="SSF52540">
    <property type="entry name" value="P-loop containing nucleoside triphosphate hydrolases"/>
    <property type="match status" value="1"/>
</dbReference>
<dbReference type="PROSITE" id="PS50837">
    <property type="entry name" value="NACHT"/>
    <property type="match status" value="1"/>
</dbReference>
<dbReference type="InterPro" id="IPR007111">
    <property type="entry name" value="NACHT_NTPase"/>
</dbReference>
<name>A0ABR6ZWU0_9BURK</name>